<organism evidence="1 2">
    <name type="scientific">Vitis vinifera</name>
    <name type="common">Grape</name>
    <dbReference type="NCBI Taxonomy" id="29760"/>
    <lineage>
        <taxon>Eukaryota</taxon>
        <taxon>Viridiplantae</taxon>
        <taxon>Streptophyta</taxon>
        <taxon>Embryophyta</taxon>
        <taxon>Tracheophyta</taxon>
        <taxon>Spermatophyta</taxon>
        <taxon>Magnoliopsida</taxon>
        <taxon>eudicotyledons</taxon>
        <taxon>Gunneridae</taxon>
        <taxon>Pentapetalae</taxon>
        <taxon>rosids</taxon>
        <taxon>Vitales</taxon>
        <taxon>Vitaceae</taxon>
        <taxon>Viteae</taxon>
        <taxon>Vitis</taxon>
    </lineage>
</organism>
<evidence type="ECO:0000313" key="1">
    <source>
        <dbReference type="EMBL" id="RVX23258.1"/>
    </source>
</evidence>
<evidence type="ECO:0000313" key="2">
    <source>
        <dbReference type="Proteomes" id="UP000288805"/>
    </source>
</evidence>
<dbReference type="AlphaFoldDB" id="A0A438KPY8"/>
<sequence>MQENLKSTWIQRILKKGKALNFMVIIQAILELKDTNHSLKIWQMPEVHQASCIPSTAGYHLRTARFKSDKEAKEKKEMHVWSLQIMDKLLEHAARRTDEINPNSSETPILLASRNGIVEMVEKILQLFPMAIYDTNGFNQIIVLTAIENRQSHIYDFLLNSSHLIDKEGAFVDKGGNSALHLLEV</sequence>
<dbReference type="SUPFAM" id="SSF48403">
    <property type="entry name" value="Ankyrin repeat"/>
    <property type="match status" value="1"/>
</dbReference>
<reference evidence="1 2" key="1">
    <citation type="journal article" date="2018" name="PLoS Genet.">
        <title>Population sequencing reveals clonal diversity and ancestral inbreeding in the grapevine cultivar Chardonnay.</title>
        <authorList>
            <person name="Roach M.J."/>
            <person name="Johnson D.L."/>
            <person name="Bohlmann J."/>
            <person name="van Vuuren H.J."/>
            <person name="Jones S.J."/>
            <person name="Pretorius I.S."/>
            <person name="Schmidt S.A."/>
            <person name="Borneman A.R."/>
        </authorList>
    </citation>
    <scope>NUCLEOTIDE SEQUENCE [LARGE SCALE GENOMIC DNA]</scope>
    <source>
        <strain evidence="2">cv. Chardonnay</strain>
        <tissue evidence="1">Leaf</tissue>
    </source>
</reference>
<dbReference type="InterPro" id="IPR036770">
    <property type="entry name" value="Ankyrin_rpt-contain_sf"/>
</dbReference>
<dbReference type="EMBL" id="QGNW01000001">
    <property type="protein sequence ID" value="RVX23258.1"/>
    <property type="molecule type" value="Genomic_DNA"/>
</dbReference>
<protein>
    <submittedName>
        <fullName evidence="1">Uncharacterized protein</fullName>
    </submittedName>
</protein>
<dbReference type="Gene3D" id="1.25.40.20">
    <property type="entry name" value="Ankyrin repeat-containing domain"/>
    <property type="match status" value="1"/>
</dbReference>
<comment type="caution">
    <text evidence="1">The sequence shown here is derived from an EMBL/GenBank/DDBJ whole genome shotgun (WGS) entry which is preliminary data.</text>
</comment>
<name>A0A438KPY8_VITVI</name>
<accession>A0A438KPY8</accession>
<gene>
    <name evidence="1" type="ORF">CK203_000016</name>
</gene>
<proteinExistence type="predicted"/>
<dbReference type="Proteomes" id="UP000288805">
    <property type="component" value="Unassembled WGS sequence"/>
</dbReference>